<evidence type="ECO:0000259" key="4">
    <source>
        <dbReference type="PROSITE" id="PS50043"/>
    </source>
</evidence>
<dbReference type="InterPro" id="IPR000792">
    <property type="entry name" value="Tscrpt_reg_LuxR_C"/>
</dbReference>
<dbReference type="PANTHER" id="PTHR44688:SF16">
    <property type="entry name" value="DNA-BINDING TRANSCRIPTIONAL ACTIVATOR DEVR_DOSR"/>
    <property type="match status" value="1"/>
</dbReference>
<dbReference type="Proteomes" id="UP000477543">
    <property type="component" value="Unassembled WGS sequence"/>
</dbReference>
<keyword evidence="1" id="KW-0805">Transcription regulation</keyword>
<keyword evidence="3" id="KW-0804">Transcription</keyword>
<dbReference type="PROSITE" id="PS50043">
    <property type="entry name" value="HTH_LUXR_2"/>
    <property type="match status" value="1"/>
</dbReference>
<name>A0A6L9G3L7_9MICC</name>
<gene>
    <name evidence="5" type="ORF">GT020_05780</name>
</gene>
<reference evidence="5 6" key="1">
    <citation type="submission" date="2020-01" db="EMBL/GenBank/DDBJ databases">
        <title>Glutamicibacter soli M275.</title>
        <authorList>
            <person name="Meng X."/>
        </authorList>
    </citation>
    <scope>NUCLEOTIDE SEQUENCE [LARGE SCALE GENOMIC DNA]</scope>
    <source>
        <strain evidence="5 6">M275</strain>
    </source>
</reference>
<evidence type="ECO:0000313" key="5">
    <source>
        <dbReference type="EMBL" id="NAZ15577.1"/>
    </source>
</evidence>
<dbReference type="GO" id="GO:0006355">
    <property type="term" value="P:regulation of DNA-templated transcription"/>
    <property type="evidence" value="ECO:0007669"/>
    <property type="project" value="InterPro"/>
</dbReference>
<protein>
    <recommendedName>
        <fullName evidence="4">HTH luxR-type domain-containing protein</fullName>
    </recommendedName>
</protein>
<dbReference type="SUPFAM" id="SSF46894">
    <property type="entry name" value="C-terminal effector domain of the bipartite response regulators"/>
    <property type="match status" value="1"/>
</dbReference>
<dbReference type="AlphaFoldDB" id="A0A6L9G3L7"/>
<dbReference type="PANTHER" id="PTHR44688">
    <property type="entry name" value="DNA-BINDING TRANSCRIPTIONAL ACTIVATOR DEVR_DOSR"/>
    <property type="match status" value="1"/>
</dbReference>
<keyword evidence="2" id="KW-0238">DNA-binding</keyword>
<dbReference type="EMBL" id="WYDN01000004">
    <property type="protein sequence ID" value="NAZ15577.1"/>
    <property type="molecule type" value="Genomic_DNA"/>
</dbReference>
<feature type="domain" description="HTH luxR-type" evidence="4">
    <location>
        <begin position="181"/>
        <end position="246"/>
    </location>
</feature>
<evidence type="ECO:0000256" key="3">
    <source>
        <dbReference type="ARBA" id="ARBA00023163"/>
    </source>
</evidence>
<evidence type="ECO:0000313" key="6">
    <source>
        <dbReference type="Proteomes" id="UP000477543"/>
    </source>
</evidence>
<dbReference type="Pfam" id="PF00196">
    <property type="entry name" value="GerE"/>
    <property type="match status" value="1"/>
</dbReference>
<dbReference type="PRINTS" id="PR00038">
    <property type="entry name" value="HTHLUXR"/>
</dbReference>
<proteinExistence type="predicted"/>
<comment type="caution">
    <text evidence="5">The sequence shown here is derived from an EMBL/GenBank/DDBJ whole genome shotgun (WGS) entry which is preliminary data.</text>
</comment>
<organism evidence="5 6">
    <name type="scientific">Glutamicibacter soli</name>
    <dbReference type="NCBI Taxonomy" id="453836"/>
    <lineage>
        <taxon>Bacteria</taxon>
        <taxon>Bacillati</taxon>
        <taxon>Actinomycetota</taxon>
        <taxon>Actinomycetes</taxon>
        <taxon>Micrococcales</taxon>
        <taxon>Micrococcaceae</taxon>
        <taxon>Glutamicibacter</taxon>
    </lineage>
</organism>
<dbReference type="CDD" id="cd06170">
    <property type="entry name" value="LuxR_C_like"/>
    <property type="match status" value="1"/>
</dbReference>
<dbReference type="SMART" id="SM00421">
    <property type="entry name" value="HTH_LUXR"/>
    <property type="match status" value="1"/>
</dbReference>
<evidence type="ECO:0000256" key="2">
    <source>
        <dbReference type="ARBA" id="ARBA00023125"/>
    </source>
</evidence>
<dbReference type="InterPro" id="IPR016032">
    <property type="entry name" value="Sig_transdc_resp-reg_C-effctor"/>
</dbReference>
<dbReference type="InterPro" id="IPR036388">
    <property type="entry name" value="WH-like_DNA-bd_sf"/>
</dbReference>
<dbReference type="Gene3D" id="1.10.10.10">
    <property type="entry name" value="Winged helix-like DNA-binding domain superfamily/Winged helix DNA-binding domain"/>
    <property type="match status" value="1"/>
</dbReference>
<accession>A0A6L9G3L7</accession>
<dbReference type="GO" id="GO:0003677">
    <property type="term" value="F:DNA binding"/>
    <property type="evidence" value="ECO:0007669"/>
    <property type="project" value="UniProtKB-KW"/>
</dbReference>
<evidence type="ECO:0000256" key="1">
    <source>
        <dbReference type="ARBA" id="ARBA00023015"/>
    </source>
</evidence>
<sequence length="264" mass="29867">MVSLGAFTELLDALHDSPSDDERARRRRVGQALLRIFDAEVFVSCRSDESGKFISPVWIGMSDSNMLNYEKHFQFHDPLTPRMRELGRAATVREGMNPTDLRRTDFYNDFLRLDGLHEGMNYFPSSTRPGTLDLRIWRVGESKEFSCDQVRLLQSSGELLQSFLPVEGHTIAPSAFDEQSLPPDLSLLTPREQSVAWAVARGLSDREACKELGCSLGTLRTHLAKVFSKLALRSRGELIASLAPYQNALSTQQNYRWCDVEVPR</sequence>
<dbReference type="RefSeq" id="WP_082344772.1">
    <property type="nucleotide sequence ID" value="NZ_WYDN01000004.1"/>
</dbReference>